<dbReference type="EMBL" id="CAUOFW020001514">
    <property type="protein sequence ID" value="CAK9145890.1"/>
    <property type="molecule type" value="Genomic_DNA"/>
</dbReference>
<keyword evidence="1" id="KW-1133">Transmembrane helix</keyword>
<evidence type="ECO:0000259" key="2">
    <source>
        <dbReference type="Pfam" id="PF00085"/>
    </source>
</evidence>
<feature type="domain" description="Thioredoxin" evidence="2">
    <location>
        <begin position="37"/>
        <end position="114"/>
    </location>
</feature>
<keyword evidence="1" id="KW-0472">Membrane</keyword>
<evidence type="ECO:0000313" key="3">
    <source>
        <dbReference type="EMBL" id="CAK9145890.1"/>
    </source>
</evidence>
<keyword evidence="5" id="KW-1185">Reference proteome</keyword>
<dbReference type="Proteomes" id="UP001642360">
    <property type="component" value="Unassembled WGS sequence"/>
</dbReference>
<dbReference type="InterPro" id="IPR044794">
    <property type="entry name" value="APRL5/7"/>
</dbReference>
<dbReference type="PANTHER" id="PTHR47126:SF3">
    <property type="entry name" value="5'-ADENYLYLSULFATE REDUCTASE-LIKE 5"/>
    <property type="match status" value="1"/>
</dbReference>
<evidence type="ECO:0000256" key="1">
    <source>
        <dbReference type="SAM" id="Phobius"/>
    </source>
</evidence>
<dbReference type="SUPFAM" id="SSF52833">
    <property type="entry name" value="Thioredoxin-like"/>
    <property type="match status" value="1"/>
</dbReference>
<sequence>MRTSEDLYFALQFACSVNGDFLDRTLASKWGNAYTSIFFYASWCPFSHDVRSTFEILGSMFPQIEHLAVEQSLAMPSTLSKYGIHSIPQIVLVKQTSRLRFRGSKDLHSLVNFYEKITGYEPVQYVVVDQTMSVGSRGKFLVPSWIGISMNEKLAREPYLVVSILFLCLRVLVFVFPKVVSRFKHYWVSYGPHLNLEIFGETSQMLGRIFQTIDVKRVWTKLRACKTRNFHQGAKSARVWASSLASVSLGETSSSRL</sequence>
<organism evidence="4 5">
    <name type="scientific">Ilex paraguariensis</name>
    <name type="common">yerba mate</name>
    <dbReference type="NCBI Taxonomy" id="185542"/>
    <lineage>
        <taxon>Eukaryota</taxon>
        <taxon>Viridiplantae</taxon>
        <taxon>Streptophyta</taxon>
        <taxon>Embryophyta</taxon>
        <taxon>Tracheophyta</taxon>
        <taxon>Spermatophyta</taxon>
        <taxon>Magnoliopsida</taxon>
        <taxon>eudicotyledons</taxon>
        <taxon>Gunneridae</taxon>
        <taxon>Pentapetalae</taxon>
        <taxon>asterids</taxon>
        <taxon>campanulids</taxon>
        <taxon>Aquifoliales</taxon>
        <taxon>Aquifoliaceae</taxon>
        <taxon>Ilex</taxon>
    </lineage>
</organism>
<comment type="caution">
    <text evidence="4">The sequence shown here is derived from an EMBL/GenBank/DDBJ whole genome shotgun (WGS) entry which is preliminary data.</text>
</comment>
<dbReference type="InterPro" id="IPR036249">
    <property type="entry name" value="Thioredoxin-like_sf"/>
</dbReference>
<keyword evidence="1" id="KW-0812">Transmembrane</keyword>
<dbReference type="EMBL" id="CAUOFW020001951">
    <property type="protein sequence ID" value="CAK9149882.1"/>
    <property type="molecule type" value="Genomic_DNA"/>
</dbReference>
<dbReference type="InterPro" id="IPR013766">
    <property type="entry name" value="Thioredoxin_domain"/>
</dbReference>
<reference evidence="4 5" key="1">
    <citation type="submission" date="2024-02" db="EMBL/GenBank/DDBJ databases">
        <authorList>
            <person name="Vignale AGUSTIN F."/>
            <person name="Sosa J E."/>
            <person name="Modenutti C."/>
        </authorList>
    </citation>
    <scope>NUCLEOTIDE SEQUENCE [LARGE SCALE GENOMIC DNA]</scope>
</reference>
<feature type="transmembrane region" description="Helical" evidence="1">
    <location>
        <begin position="158"/>
        <end position="176"/>
    </location>
</feature>
<dbReference type="Gene3D" id="3.40.30.10">
    <property type="entry name" value="Glutaredoxin"/>
    <property type="match status" value="1"/>
</dbReference>
<name>A0ABC8RZ74_9AQUA</name>
<dbReference type="PANTHER" id="PTHR47126">
    <property type="entry name" value="5'-ADENYLYLSULFATE REDUCTASE-LIKE 7"/>
    <property type="match status" value="1"/>
</dbReference>
<evidence type="ECO:0000313" key="4">
    <source>
        <dbReference type="EMBL" id="CAK9149882.1"/>
    </source>
</evidence>
<gene>
    <name evidence="3" type="ORF">ILEXP_LOCUS13710</name>
    <name evidence="4" type="ORF">ILEXP_LOCUS17973</name>
</gene>
<evidence type="ECO:0000313" key="5">
    <source>
        <dbReference type="Proteomes" id="UP001642360"/>
    </source>
</evidence>
<dbReference type="Pfam" id="PF00085">
    <property type="entry name" value="Thioredoxin"/>
    <property type="match status" value="1"/>
</dbReference>
<proteinExistence type="predicted"/>
<dbReference type="AlphaFoldDB" id="A0ABC8RZ74"/>
<accession>A0ABC8RZ74</accession>
<protein>
    <recommendedName>
        <fullName evidence="2">Thioredoxin domain-containing protein</fullName>
    </recommendedName>
</protein>